<dbReference type="InterPro" id="IPR002641">
    <property type="entry name" value="PNPLA_dom"/>
</dbReference>
<reference evidence="5 6" key="1">
    <citation type="journal article" date="2020" name="J. Phycol.">
        <title>Comparative genome analysis reveals Cyanidiococcus gen. nov., a new extremophilic red algal genus sister to Cyanidioschyzon (Cyanidioschyzonaceae, Rhodophyta).</title>
        <authorList>
            <person name="Liu S.-L."/>
            <person name="Chiang Y.-R."/>
            <person name="Yoon H.S."/>
            <person name="Fu H.-Y."/>
        </authorList>
    </citation>
    <scope>NUCLEOTIDE SEQUENCE [LARGE SCALE GENOMIC DNA]</scope>
    <source>
        <strain evidence="5 6">THAL066</strain>
    </source>
</reference>
<dbReference type="PROSITE" id="PS51635">
    <property type="entry name" value="PNPLA"/>
    <property type="match status" value="1"/>
</dbReference>
<comment type="caution">
    <text evidence="5">The sequence shown here is derived from an EMBL/GenBank/DDBJ whole genome shotgun (WGS) entry which is preliminary data.</text>
</comment>
<evidence type="ECO:0000256" key="3">
    <source>
        <dbReference type="SAM" id="MobiDB-lite"/>
    </source>
</evidence>
<evidence type="ECO:0000259" key="4">
    <source>
        <dbReference type="PROSITE" id="PS51635"/>
    </source>
</evidence>
<evidence type="ECO:0000313" key="6">
    <source>
        <dbReference type="Proteomes" id="UP000530660"/>
    </source>
</evidence>
<evidence type="ECO:0000256" key="1">
    <source>
        <dbReference type="ARBA" id="ARBA00023098"/>
    </source>
</evidence>
<keyword evidence="2" id="KW-0442">Lipid degradation</keyword>
<dbReference type="Pfam" id="PF01734">
    <property type="entry name" value="Patatin"/>
    <property type="match status" value="1"/>
</dbReference>
<gene>
    <name evidence="5" type="ORF">F1559_001424</name>
</gene>
<feature type="region of interest" description="Disordered" evidence="3">
    <location>
        <begin position="86"/>
        <end position="106"/>
    </location>
</feature>
<evidence type="ECO:0000256" key="2">
    <source>
        <dbReference type="PROSITE-ProRule" id="PRU01161"/>
    </source>
</evidence>
<dbReference type="SUPFAM" id="SSF52151">
    <property type="entry name" value="FabD/lysophospholipase-like"/>
    <property type="match status" value="1"/>
</dbReference>
<sequence length="500" mass="55760">MLASAHTRELALRGPNWKPEVRVLRLERLLLFQFSVLSSQRSTLRSGSLRYLHRQPNELLSKKDLAGRGRFRPNVSLRAPLRALETKTPLQRPGSGSGKEFDPGDDTNIEAKKQFAISADIFRRARAAGVGLIPKLLQRRPRTRLVQSGSWHDFADDPVLLAMHERRAHGSRPGHRRDPYRIGLVIEGGGMRGSIAAGMCAALGYLGFDDTFDVVFGSSAGAICGAYLISRQLPVYGPSIYFEDIANKRFIDTRALLRASRTQHEARPVLDLDFLLDEVMVHTKPLDWPKFAQRNELQPLRPVASSLRQAKSVAFRGFTSYTELRECLRASARVPGIAGPLVQIGDDVFADGILFEAIPYRSALADACTHVLVLRTRPIGTRVPRIAGFYERMIAAPELKSFPHIRDYIIRGGHFQQYLRDIRLLEDLDQIRHAHVPNILGEHVDAAPTDSGITVAHWTSAWGQRNQSAGDEAGGDIRSDALRFRTGFRDADSTLQASDR</sequence>
<feature type="domain" description="PNPLA" evidence="4">
    <location>
        <begin position="184"/>
        <end position="364"/>
    </location>
</feature>
<protein>
    <recommendedName>
        <fullName evidence="4">PNPLA domain-containing protein</fullName>
    </recommendedName>
</protein>
<dbReference type="EMBL" id="VWRR01000007">
    <property type="protein sequence ID" value="KAF6003221.1"/>
    <property type="molecule type" value="Genomic_DNA"/>
</dbReference>
<comment type="caution">
    <text evidence="2">Lacks conserved residue(s) required for the propagation of feature annotation.</text>
</comment>
<dbReference type="InterPro" id="IPR016035">
    <property type="entry name" value="Acyl_Trfase/lysoPLipase"/>
</dbReference>
<feature type="short sequence motif" description="GXGXXG" evidence="2">
    <location>
        <begin position="188"/>
        <end position="193"/>
    </location>
</feature>
<accession>A0A7J7ILQ0</accession>
<feature type="active site" description="Nucleophile" evidence="2">
    <location>
        <position position="219"/>
    </location>
</feature>
<name>A0A7J7ILQ0_9RHOD</name>
<dbReference type="AlphaFoldDB" id="A0A7J7ILQ0"/>
<dbReference type="Proteomes" id="UP000530660">
    <property type="component" value="Unassembled WGS sequence"/>
</dbReference>
<dbReference type="OrthoDB" id="45309at2759"/>
<feature type="short sequence motif" description="GXSXG" evidence="2">
    <location>
        <begin position="217"/>
        <end position="221"/>
    </location>
</feature>
<organism evidence="5 6">
    <name type="scientific">Cyanidiococcus yangmingshanensis</name>
    <dbReference type="NCBI Taxonomy" id="2690220"/>
    <lineage>
        <taxon>Eukaryota</taxon>
        <taxon>Rhodophyta</taxon>
        <taxon>Bangiophyceae</taxon>
        <taxon>Cyanidiales</taxon>
        <taxon>Cyanidiaceae</taxon>
        <taxon>Cyanidiococcus</taxon>
    </lineage>
</organism>
<keyword evidence="2" id="KW-0378">Hydrolase</keyword>
<dbReference type="GO" id="GO:0016787">
    <property type="term" value="F:hydrolase activity"/>
    <property type="evidence" value="ECO:0007669"/>
    <property type="project" value="UniProtKB-UniRule"/>
</dbReference>
<evidence type="ECO:0000313" key="5">
    <source>
        <dbReference type="EMBL" id="KAF6003221.1"/>
    </source>
</evidence>
<dbReference type="GO" id="GO:0016042">
    <property type="term" value="P:lipid catabolic process"/>
    <property type="evidence" value="ECO:0007669"/>
    <property type="project" value="UniProtKB-UniRule"/>
</dbReference>
<keyword evidence="1 2" id="KW-0443">Lipid metabolism</keyword>
<keyword evidence="6" id="KW-1185">Reference proteome</keyword>
<proteinExistence type="predicted"/>
<feature type="active site" description="Proton acceptor" evidence="2">
    <location>
        <position position="351"/>
    </location>
</feature>
<dbReference type="Gene3D" id="3.40.1090.10">
    <property type="entry name" value="Cytosolic phospholipase A2 catalytic domain"/>
    <property type="match status" value="1"/>
</dbReference>